<feature type="compositionally biased region" description="Pro residues" evidence="1">
    <location>
        <begin position="1"/>
        <end position="11"/>
    </location>
</feature>
<accession>A0A450WRF4</accession>
<gene>
    <name evidence="2" type="ORF">BECKLFY1418C_GA0070996_106020</name>
</gene>
<feature type="region of interest" description="Disordered" evidence="1">
    <location>
        <begin position="1"/>
        <end position="37"/>
    </location>
</feature>
<feature type="region of interest" description="Disordered" evidence="1">
    <location>
        <begin position="105"/>
        <end position="127"/>
    </location>
</feature>
<reference evidence="2" key="1">
    <citation type="submission" date="2019-02" db="EMBL/GenBank/DDBJ databases">
        <authorList>
            <person name="Gruber-Vodicka R. H."/>
            <person name="Seah K. B. B."/>
        </authorList>
    </citation>
    <scope>NUCLEOTIDE SEQUENCE</scope>
    <source>
        <strain evidence="2">BECK_BY7</strain>
    </source>
</reference>
<name>A0A450WRF4_9GAMM</name>
<evidence type="ECO:0000256" key="1">
    <source>
        <dbReference type="SAM" id="MobiDB-lite"/>
    </source>
</evidence>
<protein>
    <submittedName>
        <fullName evidence="2">Uncharacterized protein</fullName>
    </submittedName>
</protein>
<proteinExistence type="predicted"/>
<evidence type="ECO:0000313" key="2">
    <source>
        <dbReference type="EMBL" id="VFK19615.1"/>
    </source>
</evidence>
<dbReference type="EMBL" id="CAADFN010000060">
    <property type="protein sequence ID" value="VFK19615.1"/>
    <property type="molecule type" value="Genomic_DNA"/>
</dbReference>
<dbReference type="AlphaFoldDB" id="A0A450WRF4"/>
<organism evidence="2">
    <name type="scientific">Candidatus Kentrum sp. LFY</name>
    <dbReference type="NCBI Taxonomy" id="2126342"/>
    <lineage>
        <taxon>Bacteria</taxon>
        <taxon>Pseudomonadati</taxon>
        <taxon>Pseudomonadota</taxon>
        <taxon>Gammaproteobacteria</taxon>
        <taxon>Candidatus Kentrum</taxon>
    </lineage>
</organism>
<sequence length="151" mass="16896">MAPAPSSPPWPSTTAPAPFFDKRQDPASLSGKKVQSFRVPEENLMPYRNIDASLSPADAKAVEDAFDTVLEKLPFPVMTPRNGRTHSRPYREIDADSVSFVRNALTAALHPQEDHRPPPRQPQAPRNSRTTWILLPLSPNWASLPRRWPLG</sequence>